<proteinExistence type="predicted"/>
<sequence length="88" mass="10315">MSFHRDKQYKNNLPPNILPKIYGEKLRPSGESSKKCDFFQNIFSTQFDRIYADSIKHLRFLLQERGHFQKKSFDSQPPINVQLIGKAG</sequence>
<keyword evidence="1" id="KW-1185">Reference proteome</keyword>
<reference evidence="2" key="1">
    <citation type="submission" date="2022-11" db="UniProtKB">
        <authorList>
            <consortium name="WormBaseParasite"/>
        </authorList>
    </citation>
    <scope>IDENTIFICATION</scope>
</reference>
<dbReference type="WBParaSite" id="nRc.2.0.1.t12107-RA">
    <property type="protein sequence ID" value="nRc.2.0.1.t12107-RA"/>
    <property type="gene ID" value="nRc.2.0.1.g12107"/>
</dbReference>
<dbReference type="AlphaFoldDB" id="A0A915IDY0"/>
<protein>
    <submittedName>
        <fullName evidence="2">Uncharacterized protein</fullName>
    </submittedName>
</protein>
<accession>A0A915IDY0</accession>
<evidence type="ECO:0000313" key="1">
    <source>
        <dbReference type="Proteomes" id="UP000887565"/>
    </source>
</evidence>
<dbReference type="Proteomes" id="UP000887565">
    <property type="component" value="Unplaced"/>
</dbReference>
<organism evidence="1 2">
    <name type="scientific">Romanomermis culicivorax</name>
    <name type="common">Nematode worm</name>
    <dbReference type="NCBI Taxonomy" id="13658"/>
    <lineage>
        <taxon>Eukaryota</taxon>
        <taxon>Metazoa</taxon>
        <taxon>Ecdysozoa</taxon>
        <taxon>Nematoda</taxon>
        <taxon>Enoplea</taxon>
        <taxon>Dorylaimia</taxon>
        <taxon>Mermithida</taxon>
        <taxon>Mermithoidea</taxon>
        <taxon>Mermithidae</taxon>
        <taxon>Romanomermis</taxon>
    </lineage>
</organism>
<name>A0A915IDY0_ROMCU</name>
<evidence type="ECO:0000313" key="2">
    <source>
        <dbReference type="WBParaSite" id="nRc.2.0.1.t12107-RA"/>
    </source>
</evidence>